<dbReference type="Gene3D" id="3.40.720.10">
    <property type="entry name" value="Alkaline Phosphatase, subunit A"/>
    <property type="match status" value="1"/>
</dbReference>
<dbReference type="InterPro" id="IPR000917">
    <property type="entry name" value="Sulfatase_N"/>
</dbReference>
<reference evidence="8" key="1">
    <citation type="submission" date="2021-04" db="EMBL/GenBank/DDBJ databases">
        <authorList>
            <consortium name="Molecular Ecology Group"/>
        </authorList>
    </citation>
    <scope>NUCLEOTIDE SEQUENCE</scope>
</reference>
<dbReference type="SUPFAM" id="SSF53649">
    <property type="entry name" value="Alkaline phosphatase-like"/>
    <property type="match status" value="1"/>
</dbReference>
<feature type="domain" description="Sulfatase N-terminal" evidence="7">
    <location>
        <begin position="10"/>
        <end position="243"/>
    </location>
</feature>
<dbReference type="EMBL" id="CAJHNH020001795">
    <property type="protein sequence ID" value="CAG5124531.1"/>
    <property type="molecule type" value="Genomic_DNA"/>
</dbReference>
<dbReference type="Gene3D" id="3.30.1120.10">
    <property type="match status" value="1"/>
</dbReference>
<dbReference type="OrthoDB" id="6148502at2759"/>
<dbReference type="PANTHER" id="PTHR10342">
    <property type="entry name" value="ARYLSULFATASE"/>
    <property type="match status" value="1"/>
</dbReference>
<keyword evidence="6" id="KW-0325">Glycoprotein</keyword>
<gene>
    <name evidence="8" type="ORF">CUNI_LOCUS10089</name>
</gene>
<keyword evidence="4" id="KW-0378">Hydrolase</keyword>
<dbReference type="Proteomes" id="UP000678393">
    <property type="component" value="Unassembled WGS sequence"/>
</dbReference>
<keyword evidence="9" id="KW-1185">Reference proteome</keyword>
<keyword evidence="3" id="KW-0479">Metal-binding</keyword>
<organism evidence="8 9">
    <name type="scientific">Candidula unifasciata</name>
    <dbReference type="NCBI Taxonomy" id="100452"/>
    <lineage>
        <taxon>Eukaryota</taxon>
        <taxon>Metazoa</taxon>
        <taxon>Spiralia</taxon>
        <taxon>Lophotrochozoa</taxon>
        <taxon>Mollusca</taxon>
        <taxon>Gastropoda</taxon>
        <taxon>Heterobranchia</taxon>
        <taxon>Euthyneura</taxon>
        <taxon>Panpulmonata</taxon>
        <taxon>Eupulmonata</taxon>
        <taxon>Stylommatophora</taxon>
        <taxon>Helicina</taxon>
        <taxon>Helicoidea</taxon>
        <taxon>Geomitridae</taxon>
        <taxon>Candidula</taxon>
    </lineage>
</organism>
<evidence type="ECO:0000259" key="7">
    <source>
        <dbReference type="Pfam" id="PF00884"/>
    </source>
</evidence>
<accession>A0A8S3ZBS5</accession>
<evidence type="ECO:0000256" key="5">
    <source>
        <dbReference type="ARBA" id="ARBA00022837"/>
    </source>
</evidence>
<keyword evidence="5" id="KW-0106">Calcium</keyword>
<feature type="non-terminal residue" evidence="8">
    <location>
        <position position="1"/>
    </location>
</feature>
<dbReference type="InterPro" id="IPR047115">
    <property type="entry name" value="ARSB"/>
</dbReference>
<dbReference type="PROSITE" id="PS00149">
    <property type="entry name" value="SULFATASE_2"/>
    <property type="match status" value="1"/>
</dbReference>
<evidence type="ECO:0000313" key="9">
    <source>
        <dbReference type="Proteomes" id="UP000678393"/>
    </source>
</evidence>
<dbReference type="InterPro" id="IPR017850">
    <property type="entry name" value="Alkaline_phosphatase_core_sf"/>
</dbReference>
<dbReference type="InterPro" id="IPR024607">
    <property type="entry name" value="Sulfatase_CS"/>
</dbReference>
<name>A0A8S3ZBS5_9EUPU</name>
<evidence type="ECO:0000256" key="4">
    <source>
        <dbReference type="ARBA" id="ARBA00022801"/>
    </source>
</evidence>
<evidence type="ECO:0000256" key="2">
    <source>
        <dbReference type="ARBA" id="ARBA00008779"/>
    </source>
</evidence>
<evidence type="ECO:0000313" key="8">
    <source>
        <dbReference type="EMBL" id="CAG5124531.1"/>
    </source>
</evidence>
<dbReference type="GO" id="GO:0008484">
    <property type="term" value="F:sulfuric ester hydrolase activity"/>
    <property type="evidence" value="ECO:0007669"/>
    <property type="project" value="InterPro"/>
</dbReference>
<dbReference type="CDD" id="cd16029">
    <property type="entry name" value="4-S"/>
    <property type="match status" value="1"/>
</dbReference>
<dbReference type="GO" id="GO:0046872">
    <property type="term" value="F:metal ion binding"/>
    <property type="evidence" value="ECO:0007669"/>
    <property type="project" value="UniProtKB-KW"/>
</dbReference>
<protein>
    <recommendedName>
        <fullName evidence="7">Sulfatase N-terminal domain-containing protein</fullName>
    </recommendedName>
</protein>
<proteinExistence type="inferred from homology"/>
<dbReference type="AlphaFoldDB" id="A0A8S3ZBS5"/>
<evidence type="ECO:0000256" key="6">
    <source>
        <dbReference type="ARBA" id="ARBA00023180"/>
    </source>
</evidence>
<evidence type="ECO:0000256" key="1">
    <source>
        <dbReference type="ARBA" id="ARBA00001913"/>
    </source>
</evidence>
<dbReference type="PANTHER" id="PTHR10342:SF273">
    <property type="entry name" value="RE14504P"/>
    <property type="match status" value="1"/>
</dbReference>
<comment type="caution">
    <text evidence="8">The sequence shown here is derived from an EMBL/GenBank/DDBJ whole genome shotgun (WGS) entry which is preliminary data.</text>
</comment>
<sequence length="403" mass="45678">HFVILPSQSVCVPQNVTFFPQVLKQHGYKTHAVGKWHLGFCNWGCTPTYRGFNSFYGFYNAAEDYYTKETSGYYDFRFNLTVHKEAKGGYSAEQYASRAEDIIRFHNTDSPLFLYLALQNVHTPLQVPQKYLDMYTNIEDENRRNLSAMVTALDDVVGRVVTALKQKGIYNDTLIFFTSDNGGWTPSGSNNLPLRGGKASLFEGGTRVVTFLHGPVLNQSGVIYNGMIHAVDWFPTLASALGINYTDQNQDGVNQWEAIISGGESKRSEFVYNMDYDPHPAQGAVAIRMGDYKLIEGFPGPYQEHYQIGAKDQGYAGPFSPKPIMDWVARGPYNDTINAKLLYNLKDDPYECNNLYDHLPHVARRLHERLGQYKKQYVAPNFPDSNRLADPRNYGGFWSPGWC</sequence>
<dbReference type="Pfam" id="PF00884">
    <property type="entry name" value="Sulfatase"/>
    <property type="match status" value="1"/>
</dbReference>
<evidence type="ECO:0000256" key="3">
    <source>
        <dbReference type="ARBA" id="ARBA00022723"/>
    </source>
</evidence>
<comment type="similarity">
    <text evidence="2">Belongs to the sulfatase family.</text>
</comment>
<comment type="cofactor">
    <cofactor evidence="1">
        <name>Ca(2+)</name>
        <dbReference type="ChEBI" id="CHEBI:29108"/>
    </cofactor>
</comment>